<dbReference type="Proteomes" id="UP000585474">
    <property type="component" value="Unassembled WGS sequence"/>
</dbReference>
<keyword evidence="3" id="KW-1185">Reference proteome</keyword>
<gene>
    <name evidence="2" type="ORF">Acr_00g0024970</name>
</gene>
<dbReference type="InterPro" id="IPR011009">
    <property type="entry name" value="Kinase-like_dom_sf"/>
</dbReference>
<evidence type="ECO:0000313" key="2">
    <source>
        <dbReference type="EMBL" id="GFS32839.1"/>
    </source>
</evidence>
<comment type="caution">
    <text evidence="2">The sequence shown here is derived from an EMBL/GenBank/DDBJ whole genome shotgun (WGS) entry which is preliminary data.</text>
</comment>
<dbReference type="EMBL" id="BJWL01000172">
    <property type="protein sequence ID" value="GFS32839.1"/>
    <property type="molecule type" value="Genomic_DNA"/>
</dbReference>
<dbReference type="GO" id="GO:0016301">
    <property type="term" value="F:kinase activity"/>
    <property type="evidence" value="ECO:0007669"/>
    <property type="project" value="UniProtKB-KW"/>
</dbReference>
<accession>A0A7J0DDV3</accession>
<organism evidence="2 3">
    <name type="scientific">Actinidia rufa</name>
    <dbReference type="NCBI Taxonomy" id="165716"/>
    <lineage>
        <taxon>Eukaryota</taxon>
        <taxon>Viridiplantae</taxon>
        <taxon>Streptophyta</taxon>
        <taxon>Embryophyta</taxon>
        <taxon>Tracheophyta</taxon>
        <taxon>Spermatophyta</taxon>
        <taxon>Magnoliopsida</taxon>
        <taxon>eudicotyledons</taxon>
        <taxon>Gunneridae</taxon>
        <taxon>Pentapetalae</taxon>
        <taxon>asterids</taxon>
        <taxon>Ericales</taxon>
        <taxon>Actinidiaceae</taxon>
        <taxon>Actinidia</taxon>
    </lineage>
</organism>
<evidence type="ECO:0000313" key="3">
    <source>
        <dbReference type="Proteomes" id="UP000585474"/>
    </source>
</evidence>
<keyword evidence="2" id="KW-0418">Kinase</keyword>
<feature type="region of interest" description="Disordered" evidence="1">
    <location>
        <begin position="52"/>
        <end position="78"/>
    </location>
</feature>
<protein>
    <submittedName>
        <fullName evidence="2">MAP kinase kinase 5</fullName>
    </submittedName>
</protein>
<dbReference type="Gene3D" id="3.30.200.20">
    <property type="entry name" value="Phosphorylase Kinase, domain 1"/>
    <property type="match status" value="1"/>
</dbReference>
<dbReference type="AlphaFoldDB" id="A0A7J0DDV3"/>
<reference evidence="3" key="1">
    <citation type="submission" date="2019-07" db="EMBL/GenBank/DDBJ databases">
        <title>De Novo Assembly of kiwifruit Actinidia rufa.</title>
        <authorList>
            <person name="Sugita-Konishi S."/>
            <person name="Sato K."/>
            <person name="Mori E."/>
            <person name="Abe Y."/>
            <person name="Kisaki G."/>
            <person name="Hamano K."/>
            <person name="Suezawa K."/>
            <person name="Otani M."/>
            <person name="Fukuda T."/>
            <person name="Manabe T."/>
            <person name="Gomi K."/>
            <person name="Tabuchi M."/>
            <person name="Akimitsu K."/>
            <person name="Kataoka I."/>
        </authorList>
    </citation>
    <scope>NUCLEOTIDE SEQUENCE [LARGE SCALE GENOMIC DNA]</scope>
    <source>
        <strain evidence="3">cv. Fuchu</strain>
    </source>
</reference>
<feature type="region of interest" description="Disordered" evidence="1">
    <location>
        <begin position="1"/>
        <end position="22"/>
    </location>
</feature>
<evidence type="ECO:0000256" key="1">
    <source>
        <dbReference type="SAM" id="MobiDB-lite"/>
    </source>
</evidence>
<feature type="compositionally biased region" description="Low complexity" evidence="1">
    <location>
        <begin position="1"/>
        <end position="21"/>
    </location>
</feature>
<proteinExistence type="predicted"/>
<dbReference type="SUPFAM" id="SSF56112">
    <property type="entry name" value="Protein kinase-like (PK-like)"/>
    <property type="match status" value="1"/>
</dbReference>
<feature type="compositionally biased region" description="Low complexity" evidence="1">
    <location>
        <begin position="53"/>
        <end position="78"/>
    </location>
</feature>
<keyword evidence="2" id="KW-0808">Transferase</keyword>
<sequence length="78" mass="8223">MGLWPSSLPTSSPSSTSPRLRQPNVVKYHEMFDHAGEIQVLLEYVNGGSLEGTPSPISPAIASPASTTSIAKKSSGRK</sequence>
<name>A0A7J0DDV3_9ERIC</name>